<reference evidence="2 3" key="1">
    <citation type="submission" date="2024-02" db="EMBL/GenBank/DDBJ databases">
        <authorList>
            <person name="Daric V."/>
            <person name="Darras S."/>
        </authorList>
    </citation>
    <scope>NUCLEOTIDE SEQUENCE [LARGE SCALE GENOMIC DNA]</scope>
</reference>
<organism evidence="2 3">
    <name type="scientific">Clavelina lepadiformis</name>
    <name type="common">Light-bulb sea squirt</name>
    <name type="synonym">Ascidia lepadiformis</name>
    <dbReference type="NCBI Taxonomy" id="159417"/>
    <lineage>
        <taxon>Eukaryota</taxon>
        <taxon>Metazoa</taxon>
        <taxon>Chordata</taxon>
        <taxon>Tunicata</taxon>
        <taxon>Ascidiacea</taxon>
        <taxon>Aplousobranchia</taxon>
        <taxon>Clavelinidae</taxon>
        <taxon>Clavelina</taxon>
    </lineage>
</organism>
<feature type="signal peptide" evidence="1">
    <location>
        <begin position="1"/>
        <end position="24"/>
    </location>
</feature>
<dbReference type="SUPFAM" id="SSF55394">
    <property type="entry name" value="Bactericidal permeability-increasing protein, BPI"/>
    <property type="match status" value="1"/>
</dbReference>
<protein>
    <submittedName>
        <fullName evidence="2">Uncharacterized protein</fullName>
    </submittedName>
</protein>
<dbReference type="Gene3D" id="3.15.10.10">
    <property type="entry name" value="Bactericidal permeability-increasing protein, domain 1"/>
    <property type="match status" value="1"/>
</dbReference>
<name>A0ABP0FSH1_CLALP</name>
<dbReference type="InterPro" id="IPR017943">
    <property type="entry name" value="Bactericidal_perm-incr_a/b_dom"/>
</dbReference>
<gene>
    <name evidence="2" type="ORF">CVLEPA_LOCUS11614</name>
</gene>
<sequence length="150" mass="16156">MITKVIKPFFLCVMLLCTAVSSTGFLIPQNELDRLGEVVTRFLQQTFHKVKTPSFSGSNFEINKFLFLSLAGSLRAAASDVDLAVTFVLGISGGRPQVSIAPGSCSSGTGEISLSVQNTSFDSIINHLLKIFSGTLKNALESRAKDMSNY</sequence>
<comment type="caution">
    <text evidence="2">The sequence shown here is derived from an EMBL/GenBank/DDBJ whole genome shotgun (WGS) entry which is preliminary data.</text>
</comment>
<dbReference type="EMBL" id="CAWYQH010000079">
    <property type="protein sequence ID" value="CAK8681412.1"/>
    <property type="molecule type" value="Genomic_DNA"/>
</dbReference>
<evidence type="ECO:0000313" key="2">
    <source>
        <dbReference type="EMBL" id="CAK8681412.1"/>
    </source>
</evidence>
<evidence type="ECO:0000256" key="1">
    <source>
        <dbReference type="SAM" id="SignalP"/>
    </source>
</evidence>
<keyword evidence="3" id="KW-1185">Reference proteome</keyword>
<evidence type="ECO:0000313" key="3">
    <source>
        <dbReference type="Proteomes" id="UP001642483"/>
    </source>
</evidence>
<keyword evidence="1" id="KW-0732">Signal</keyword>
<dbReference type="Proteomes" id="UP001642483">
    <property type="component" value="Unassembled WGS sequence"/>
</dbReference>
<feature type="chain" id="PRO_5045705926" evidence="1">
    <location>
        <begin position="25"/>
        <end position="150"/>
    </location>
</feature>
<accession>A0ABP0FSH1</accession>
<proteinExistence type="predicted"/>